<accession>A0A1M6PXW1</accession>
<evidence type="ECO:0000313" key="3">
    <source>
        <dbReference type="Proteomes" id="UP000243547"/>
    </source>
</evidence>
<gene>
    <name evidence="2" type="ORF">SAMN02745227_01588</name>
</gene>
<evidence type="ECO:0008006" key="4">
    <source>
        <dbReference type="Google" id="ProtNLM"/>
    </source>
</evidence>
<feature type="transmembrane region" description="Helical" evidence="1">
    <location>
        <begin position="190"/>
        <end position="208"/>
    </location>
</feature>
<evidence type="ECO:0000313" key="2">
    <source>
        <dbReference type="EMBL" id="SHK12727.1"/>
    </source>
</evidence>
<feature type="transmembrane region" description="Helical" evidence="1">
    <location>
        <begin position="135"/>
        <end position="154"/>
    </location>
</feature>
<dbReference type="Pfam" id="PF07613">
    <property type="entry name" value="DUF1576"/>
    <property type="match status" value="2"/>
</dbReference>
<sequence>MKKLWSFEYVVVDDKSKERTVAFYLLTLLIISLFLQTPQKLIEGLQTIFTAPGMLITDYFEIAGLGPALFNAAVVGFIGFFIIKVNKVAFNGPAIAAVFTMVGFALFGKNIWSILPVICGVWVYSKIKKQSFKTYIFPALFGTALAPLVTQVSFGFGWGIPLGIIIGMLTGLVVPPLASHVLKAHEGYNIYNVGFTAGLTGMLFLSVFRNFGLNSQTVMYWGTEFNTPLRWIFIPIFVTMILLGFIFNKGKVRDYVEILKHPGTLITDFVQLGGFGNTLMNMGIMGLVGCLYIELVGGNYNGPTLGGVLTIVGFAAFGKHPKNSIPIMFGVWLGTFLPFSVFKEIGASAPGPILAALFGTTLAPLAGQFGAVIGILAGIVHLSIVSQVGILHGGLNLYNNGFAGGFVATIFVALINGYKNGNGNGK</sequence>
<evidence type="ECO:0000256" key="1">
    <source>
        <dbReference type="SAM" id="Phobius"/>
    </source>
</evidence>
<dbReference type="RefSeq" id="WP_072907729.1">
    <property type="nucleotide sequence ID" value="NZ_FRAI01000017.1"/>
</dbReference>
<organism evidence="2 3">
    <name type="scientific">Anaerobranca californiensis DSM 14826</name>
    <dbReference type="NCBI Taxonomy" id="1120989"/>
    <lineage>
        <taxon>Bacteria</taxon>
        <taxon>Bacillati</taxon>
        <taxon>Bacillota</taxon>
        <taxon>Clostridia</taxon>
        <taxon>Eubacteriales</taxon>
        <taxon>Proteinivoracaceae</taxon>
        <taxon>Anaerobranca</taxon>
    </lineage>
</organism>
<dbReference type="OrthoDB" id="9776502at2"/>
<keyword evidence="1" id="KW-0472">Membrane</keyword>
<feature type="transmembrane region" description="Helical" evidence="1">
    <location>
        <begin position="20"/>
        <end position="38"/>
    </location>
</feature>
<feature type="transmembrane region" description="Helical" evidence="1">
    <location>
        <begin position="300"/>
        <end position="318"/>
    </location>
</feature>
<feature type="transmembrane region" description="Helical" evidence="1">
    <location>
        <begin position="160"/>
        <end position="178"/>
    </location>
</feature>
<keyword evidence="3" id="KW-1185">Reference proteome</keyword>
<feature type="transmembrane region" description="Helical" evidence="1">
    <location>
        <begin position="228"/>
        <end position="248"/>
    </location>
</feature>
<dbReference type="InterPro" id="IPR011470">
    <property type="entry name" value="DUF1576"/>
</dbReference>
<dbReference type="Proteomes" id="UP000243547">
    <property type="component" value="Unassembled WGS sequence"/>
</dbReference>
<reference evidence="3" key="1">
    <citation type="submission" date="2016-11" db="EMBL/GenBank/DDBJ databases">
        <authorList>
            <person name="Varghese N."/>
            <person name="Submissions S."/>
        </authorList>
    </citation>
    <scope>NUCLEOTIDE SEQUENCE [LARGE SCALE GENOMIC DNA]</scope>
    <source>
        <strain evidence="3">DSM 14826</strain>
    </source>
</reference>
<feature type="transmembrane region" description="Helical" evidence="1">
    <location>
        <begin position="269"/>
        <end position="294"/>
    </location>
</feature>
<keyword evidence="1" id="KW-0812">Transmembrane</keyword>
<name>A0A1M6PXW1_9FIRM</name>
<dbReference type="EMBL" id="FRAI01000017">
    <property type="protein sequence ID" value="SHK12727.1"/>
    <property type="molecule type" value="Genomic_DNA"/>
</dbReference>
<dbReference type="STRING" id="1120989.SAMN02745227_01588"/>
<feature type="transmembrane region" description="Helical" evidence="1">
    <location>
        <begin position="59"/>
        <end position="83"/>
    </location>
</feature>
<feature type="transmembrane region" description="Helical" evidence="1">
    <location>
        <begin position="397"/>
        <end position="418"/>
    </location>
</feature>
<feature type="transmembrane region" description="Helical" evidence="1">
    <location>
        <begin position="362"/>
        <end position="385"/>
    </location>
</feature>
<keyword evidence="1" id="KW-1133">Transmembrane helix</keyword>
<feature type="transmembrane region" description="Helical" evidence="1">
    <location>
        <begin position="95"/>
        <end position="123"/>
    </location>
</feature>
<protein>
    <recommendedName>
        <fullName evidence="4">DUF1576 domain-containing protein</fullName>
    </recommendedName>
</protein>
<feature type="transmembrane region" description="Helical" evidence="1">
    <location>
        <begin position="325"/>
        <end position="342"/>
    </location>
</feature>
<dbReference type="AlphaFoldDB" id="A0A1M6PXW1"/>
<proteinExistence type="predicted"/>